<feature type="domain" description="Protein kinase" evidence="4">
    <location>
        <begin position="362"/>
        <end position="483"/>
    </location>
</feature>
<keyword evidence="6" id="KW-1185">Reference proteome</keyword>
<dbReference type="RefSeq" id="XP_041194804.1">
    <property type="nucleotide sequence ID" value="XM_041341531.1"/>
</dbReference>
<keyword evidence="5" id="KW-0418">Kinase</keyword>
<evidence type="ECO:0000313" key="6">
    <source>
        <dbReference type="Proteomes" id="UP000807769"/>
    </source>
</evidence>
<dbReference type="Gene3D" id="1.10.510.10">
    <property type="entry name" value="Transferase(Phosphotransferase) domain 1"/>
    <property type="match status" value="2"/>
</dbReference>
<reference evidence="5" key="1">
    <citation type="journal article" date="2020" name="New Phytol.">
        <title>Comparative genomics reveals dynamic genome evolution in host specialist ectomycorrhizal fungi.</title>
        <authorList>
            <person name="Lofgren L.A."/>
            <person name="Nguyen N.H."/>
            <person name="Vilgalys R."/>
            <person name="Ruytinx J."/>
            <person name="Liao H.L."/>
            <person name="Branco S."/>
            <person name="Kuo A."/>
            <person name="LaButti K."/>
            <person name="Lipzen A."/>
            <person name="Andreopoulos W."/>
            <person name="Pangilinan J."/>
            <person name="Riley R."/>
            <person name="Hundley H."/>
            <person name="Na H."/>
            <person name="Barry K."/>
            <person name="Grigoriev I.V."/>
            <person name="Stajich J.E."/>
            <person name="Kennedy P.G."/>
        </authorList>
    </citation>
    <scope>NUCLEOTIDE SEQUENCE</scope>
    <source>
        <strain evidence="5">MN1</strain>
    </source>
</reference>
<dbReference type="PROSITE" id="PS00109">
    <property type="entry name" value="PROTEIN_KINASE_TYR"/>
    <property type="match status" value="1"/>
</dbReference>
<evidence type="ECO:0000313" key="5">
    <source>
        <dbReference type="EMBL" id="KAG1819127.1"/>
    </source>
</evidence>
<dbReference type="PROSITE" id="PS50011">
    <property type="entry name" value="PROTEIN_KINASE_DOM"/>
    <property type="match status" value="2"/>
</dbReference>
<evidence type="ECO:0000259" key="4">
    <source>
        <dbReference type="PROSITE" id="PS50011"/>
    </source>
</evidence>
<evidence type="ECO:0000256" key="3">
    <source>
        <dbReference type="SAM" id="MobiDB-lite"/>
    </source>
</evidence>
<dbReference type="AlphaFoldDB" id="A0A9P7EEJ5"/>
<evidence type="ECO:0000256" key="1">
    <source>
        <dbReference type="ARBA" id="ARBA00022741"/>
    </source>
</evidence>
<dbReference type="InterPro" id="IPR008266">
    <property type="entry name" value="Tyr_kinase_AS"/>
</dbReference>
<keyword evidence="1" id="KW-0547">Nucleotide-binding</keyword>
<name>A0A9P7EEJ5_9AGAM</name>
<dbReference type="Pfam" id="PF00069">
    <property type="entry name" value="Pkinase"/>
    <property type="match status" value="1"/>
</dbReference>
<comment type="caution">
    <text evidence="5">The sequence shown here is derived from an EMBL/GenBank/DDBJ whole genome shotgun (WGS) entry which is preliminary data.</text>
</comment>
<dbReference type="InterPro" id="IPR051681">
    <property type="entry name" value="Ser/Thr_Kinases-Pseudokinases"/>
</dbReference>
<protein>
    <submittedName>
        <fullName evidence="5">Kinase-like domain-containing protein</fullName>
    </submittedName>
</protein>
<dbReference type="InterPro" id="IPR011009">
    <property type="entry name" value="Kinase-like_dom_sf"/>
</dbReference>
<gene>
    <name evidence="5" type="ORF">BJ212DRAFT_1495450</name>
</gene>
<dbReference type="GO" id="GO:0005524">
    <property type="term" value="F:ATP binding"/>
    <property type="evidence" value="ECO:0007669"/>
    <property type="project" value="InterPro"/>
</dbReference>
<dbReference type="GO" id="GO:0004674">
    <property type="term" value="F:protein serine/threonine kinase activity"/>
    <property type="evidence" value="ECO:0007669"/>
    <property type="project" value="TreeGrafter"/>
</dbReference>
<proteinExistence type="predicted"/>
<dbReference type="PANTHER" id="PTHR44329:SF298">
    <property type="entry name" value="MIXED LINEAGE KINASE DOMAIN-LIKE PROTEIN"/>
    <property type="match status" value="1"/>
</dbReference>
<organism evidence="5 6">
    <name type="scientific">Suillus subaureus</name>
    <dbReference type="NCBI Taxonomy" id="48587"/>
    <lineage>
        <taxon>Eukaryota</taxon>
        <taxon>Fungi</taxon>
        <taxon>Dikarya</taxon>
        <taxon>Basidiomycota</taxon>
        <taxon>Agaricomycotina</taxon>
        <taxon>Agaricomycetes</taxon>
        <taxon>Agaricomycetidae</taxon>
        <taxon>Boletales</taxon>
        <taxon>Suillineae</taxon>
        <taxon>Suillaceae</taxon>
        <taxon>Suillus</taxon>
    </lineage>
</organism>
<feature type="region of interest" description="Disordered" evidence="3">
    <location>
        <begin position="310"/>
        <end position="336"/>
    </location>
</feature>
<sequence length="483" mass="53778">MPFLCSKRLLPLQYRLEDLLDDLTPFITQITQDHISGGGFGDVWKCNYTANGTSAVKISQEIGILTILRHNNIVPLLGTVTGFGQRSELCSLVTPWIPNDTLNAYLASNHGDLTVLDHSHMTHLKLEVRGSLLSVYIMHGDITGANILIDEGGQVKLISFGLSTIVQLLLSQLHLGAMSIHPGQICYAAPELVLSEEVCDIPLKKPNIYSFGCVTLQVSWFFDPKYPPEASLNKILSGRHPWFETKSNNHIIVMISQGCSPQHPNSHPTIMDSDWDIIQKCLQFRPKLQPSADEVLNFVMCRPSSSDFPSLFDDPPNDAQSGLPGAPPHHDPDNSHITKNLVKSDANDNECQLVDLTTKIVKEFTHATAQGSFGDIWKCRFSGRDDNVEVGIIFMVAIKCVRIEIHDNQFKDIINKRLMDNFCRWKPLHHDNILTLCGIAYGFGPVAAIITPWMSNGSLSTYLNRNYDNLSQAHKFSLASLPQ</sequence>
<keyword evidence="2" id="KW-0067">ATP-binding</keyword>
<dbReference type="Pfam" id="PF07714">
    <property type="entry name" value="PK_Tyr_Ser-Thr"/>
    <property type="match status" value="1"/>
</dbReference>
<accession>A0A9P7EEJ5</accession>
<dbReference type="InterPro" id="IPR000719">
    <property type="entry name" value="Prot_kinase_dom"/>
</dbReference>
<dbReference type="SUPFAM" id="SSF56112">
    <property type="entry name" value="Protein kinase-like (PK-like)"/>
    <property type="match status" value="2"/>
</dbReference>
<dbReference type="PANTHER" id="PTHR44329">
    <property type="entry name" value="SERINE/THREONINE-PROTEIN KINASE TNNI3K-RELATED"/>
    <property type="match status" value="1"/>
</dbReference>
<dbReference type="EMBL" id="JABBWG010000010">
    <property type="protein sequence ID" value="KAG1819127.1"/>
    <property type="molecule type" value="Genomic_DNA"/>
</dbReference>
<dbReference type="Proteomes" id="UP000807769">
    <property type="component" value="Unassembled WGS sequence"/>
</dbReference>
<dbReference type="GeneID" id="64635547"/>
<feature type="domain" description="Protein kinase" evidence="4">
    <location>
        <begin position="29"/>
        <end position="311"/>
    </location>
</feature>
<dbReference type="OrthoDB" id="4062651at2759"/>
<evidence type="ECO:0000256" key="2">
    <source>
        <dbReference type="ARBA" id="ARBA00022840"/>
    </source>
</evidence>
<dbReference type="InterPro" id="IPR001245">
    <property type="entry name" value="Ser-Thr/Tyr_kinase_cat_dom"/>
</dbReference>
<keyword evidence="5" id="KW-0808">Transferase</keyword>